<name>A0A9P8SJA0_9HYPO</name>
<evidence type="ECO:0000313" key="7">
    <source>
        <dbReference type="Proteomes" id="UP000824596"/>
    </source>
</evidence>
<dbReference type="Pfam" id="PF01476">
    <property type="entry name" value="LysM"/>
    <property type="match status" value="2"/>
</dbReference>
<dbReference type="InterPro" id="IPR018392">
    <property type="entry name" value="LysM"/>
</dbReference>
<comment type="similarity">
    <text evidence="3">Belongs to the secreted LysM effector family.</text>
</comment>
<dbReference type="Proteomes" id="UP000824596">
    <property type="component" value="Unassembled WGS sequence"/>
</dbReference>
<protein>
    <recommendedName>
        <fullName evidence="5">LysM domain-containing protein</fullName>
    </recommendedName>
</protein>
<evidence type="ECO:0000259" key="5">
    <source>
        <dbReference type="PROSITE" id="PS51782"/>
    </source>
</evidence>
<dbReference type="SMART" id="SM00257">
    <property type="entry name" value="LysM"/>
    <property type="match status" value="2"/>
</dbReference>
<accession>A0A9P8SJA0</accession>
<feature type="signal peptide" evidence="4">
    <location>
        <begin position="1"/>
        <end position="19"/>
    </location>
</feature>
<gene>
    <name evidence="6" type="ORF">HRG_05351</name>
</gene>
<dbReference type="Gene3D" id="3.10.350.10">
    <property type="entry name" value="LysM domain"/>
    <property type="match status" value="2"/>
</dbReference>
<proteinExistence type="inferred from homology"/>
<keyword evidence="7" id="KW-1185">Reference proteome</keyword>
<dbReference type="OrthoDB" id="2281372at2759"/>
<evidence type="ECO:0000313" key="6">
    <source>
        <dbReference type="EMBL" id="KAH0962841.1"/>
    </source>
</evidence>
<dbReference type="GO" id="GO:0008061">
    <property type="term" value="F:chitin binding"/>
    <property type="evidence" value="ECO:0007669"/>
    <property type="project" value="UniProtKB-KW"/>
</dbReference>
<sequence length="194" mass="20758">MVSSKSALLLLGCTYAASGALLDPRDAKPRPLGGIEERQVPSPVVETPTAVVTPQPALPSMVKNCDRFHLVKPGDTCRQVAVRYGLTTDQYMGWNPSAGPECTTLWAGYYSCVGVRPKPPGPVQRPQPTQPTIAPNCNQFHLVRAGETCNHIGAQYGIPPDNIIAWNPSAGPDCTTLWAGYYACVGVDKGSSRH</sequence>
<organism evidence="6 7">
    <name type="scientific">Hirsutella rhossiliensis</name>
    <dbReference type="NCBI Taxonomy" id="111463"/>
    <lineage>
        <taxon>Eukaryota</taxon>
        <taxon>Fungi</taxon>
        <taxon>Dikarya</taxon>
        <taxon>Ascomycota</taxon>
        <taxon>Pezizomycotina</taxon>
        <taxon>Sordariomycetes</taxon>
        <taxon>Hypocreomycetidae</taxon>
        <taxon>Hypocreales</taxon>
        <taxon>Ophiocordycipitaceae</taxon>
        <taxon>Hirsutella</taxon>
    </lineage>
</organism>
<keyword evidence="1" id="KW-0147">Chitin-binding</keyword>
<reference evidence="6" key="1">
    <citation type="submission" date="2021-09" db="EMBL/GenBank/DDBJ databases">
        <title>A high-quality genome of the endoparasitic fungus Hirsutella rhossiliensis with a comparison of Hirsutella genomes reveals transposable elements contributing to genome size variation.</title>
        <authorList>
            <person name="Lin R."/>
            <person name="Jiao Y."/>
            <person name="Sun X."/>
            <person name="Ling J."/>
            <person name="Xie B."/>
            <person name="Cheng X."/>
        </authorList>
    </citation>
    <scope>NUCLEOTIDE SEQUENCE</scope>
    <source>
        <strain evidence="6">HR02</strain>
    </source>
</reference>
<dbReference type="EMBL" id="JAIZPD010000005">
    <property type="protein sequence ID" value="KAH0962841.1"/>
    <property type="molecule type" value="Genomic_DNA"/>
</dbReference>
<dbReference type="PANTHER" id="PTHR34997:SF1">
    <property type="entry name" value="PEPTIDOGLYCAN-BINDING LYSIN DOMAIN"/>
    <property type="match status" value="1"/>
</dbReference>
<feature type="chain" id="PRO_5040339055" description="LysM domain-containing protein" evidence="4">
    <location>
        <begin position="20"/>
        <end position="194"/>
    </location>
</feature>
<dbReference type="InterPro" id="IPR036779">
    <property type="entry name" value="LysM_dom_sf"/>
</dbReference>
<dbReference type="SUPFAM" id="SSF54106">
    <property type="entry name" value="LysM domain"/>
    <property type="match status" value="2"/>
</dbReference>
<dbReference type="InterPro" id="IPR052210">
    <property type="entry name" value="LysM1-like"/>
</dbReference>
<dbReference type="RefSeq" id="XP_044720354.1">
    <property type="nucleotide sequence ID" value="XM_044863822.1"/>
</dbReference>
<evidence type="ECO:0000256" key="4">
    <source>
        <dbReference type="SAM" id="SignalP"/>
    </source>
</evidence>
<dbReference type="AlphaFoldDB" id="A0A9P8SJA0"/>
<evidence type="ECO:0000256" key="1">
    <source>
        <dbReference type="ARBA" id="ARBA00022669"/>
    </source>
</evidence>
<feature type="domain" description="LysM" evidence="5">
    <location>
        <begin position="139"/>
        <end position="185"/>
    </location>
</feature>
<dbReference type="CDD" id="cd00118">
    <property type="entry name" value="LysM"/>
    <property type="match status" value="2"/>
</dbReference>
<keyword evidence="4" id="KW-0732">Signal</keyword>
<evidence type="ECO:0000256" key="3">
    <source>
        <dbReference type="ARBA" id="ARBA00044955"/>
    </source>
</evidence>
<evidence type="ECO:0000256" key="2">
    <source>
        <dbReference type="ARBA" id="ARBA00023026"/>
    </source>
</evidence>
<dbReference type="PROSITE" id="PS51782">
    <property type="entry name" value="LYSM"/>
    <property type="match status" value="2"/>
</dbReference>
<dbReference type="PANTHER" id="PTHR34997">
    <property type="entry name" value="AM15"/>
    <property type="match status" value="1"/>
</dbReference>
<comment type="caution">
    <text evidence="6">The sequence shown here is derived from an EMBL/GenBank/DDBJ whole genome shotgun (WGS) entry which is preliminary data.</text>
</comment>
<keyword evidence="2" id="KW-0843">Virulence</keyword>
<feature type="domain" description="LysM" evidence="5">
    <location>
        <begin position="67"/>
        <end position="113"/>
    </location>
</feature>
<dbReference type="GeneID" id="68354480"/>